<dbReference type="Proteomes" id="UP001221142">
    <property type="component" value="Unassembled WGS sequence"/>
</dbReference>
<name>A0AAD7AYZ6_9AGAR</name>
<comment type="caution">
    <text evidence="1">The sequence shown here is derived from an EMBL/GenBank/DDBJ whole genome shotgun (WGS) entry which is preliminary data.</text>
</comment>
<proteinExistence type="predicted"/>
<organism evidence="1 2">
    <name type="scientific">Roridomyces roridus</name>
    <dbReference type="NCBI Taxonomy" id="1738132"/>
    <lineage>
        <taxon>Eukaryota</taxon>
        <taxon>Fungi</taxon>
        <taxon>Dikarya</taxon>
        <taxon>Basidiomycota</taxon>
        <taxon>Agaricomycotina</taxon>
        <taxon>Agaricomycetes</taxon>
        <taxon>Agaricomycetidae</taxon>
        <taxon>Agaricales</taxon>
        <taxon>Marasmiineae</taxon>
        <taxon>Mycenaceae</taxon>
        <taxon>Roridomyces</taxon>
    </lineage>
</organism>
<keyword evidence="2" id="KW-1185">Reference proteome</keyword>
<reference evidence="1" key="1">
    <citation type="submission" date="2023-03" db="EMBL/GenBank/DDBJ databases">
        <title>Massive genome expansion in bonnet fungi (Mycena s.s.) driven by repeated elements and novel gene families across ecological guilds.</title>
        <authorList>
            <consortium name="Lawrence Berkeley National Laboratory"/>
            <person name="Harder C.B."/>
            <person name="Miyauchi S."/>
            <person name="Viragh M."/>
            <person name="Kuo A."/>
            <person name="Thoen E."/>
            <person name="Andreopoulos B."/>
            <person name="Lu D."/>
            <person name="Skrede I."/>
            <person name="Drula E."/>
            <person name="Henrissat B."/>
            <person name="Morin E."/>
            <person name="Kohler A."/>
            <person name="Barry K."/>
            <person name="LaButti K."/>
            <person name="Morin E."/>
            <person name="Salamov A."/>
            <person name="Lipzen A."/>
            <person name="Mereny Z."/>
            <person name="Hegedus B."/>
            <person name="Baldrian P."/>
            <person name="Stursova M."/>
            <person name="Weitz H."/>
            <person name="Taylor A."/>
            <person name="Grigoriev I.V."/>
            <person name="Nagy L.G."/>
            <person name="Martin F."/>
            <person name="Kauserud H."/>
        </authorList>
    </citation>
    <scope>NUCLEOTIDE SEQUENCE</scope>
    <source>
        <strain evidence="1">9284</strain>
    </source>
</reference>
<evidence type="ECO:0000313" key="2">
    <source>
        <dbReference type="Proteomes" id="UP001221142"/>
    </source>
</evidence>
<protein>
    <submittedName>
        <fullName evidence="1">Uncharacterized protein</fullName>
    </submittedName>
</protein>
<accession>A0AAD7AYZ6</accession>
<dbReference type="AlphaFoldDB" id="A0AAD7AYZ6"/>
<sequence>MELESTPPTDTSHGAVDVDLAAARGEAIGADLVECQEDAPVWFGPELEKLMEVNLGRDFDFTLRAWAHLETTYELMRLNGHDWEKGKNGKKKKLGLPPTGRPDELGDWIKSGRRKEKVISDLDKFETQWSDWWKSLQPSWRAESRAESGQDGTPWEGKTLGDWGKLVSPGINGVYSVVVGLYWWGCAEKKKASVSTGWENTVSDVECALYGLRAAARSQAQVSS</sequence>
<evidence type="ECO:0000313" key="1">
    <source>
        <dbReference type="EMBL" id="KAJ7605004.1"/>
    </source>
</evidence>
<gene>
    <name evidence="1" type="ORF">FB45DRAFT_767774</name>
</gene>
<dbReference type="EMBL" id="JARKIF010000084">
    <property type="protein sequence ID" value="KAJ7605004.1"/>
    <property type="molecule type" value="Genomic_DNA"/>
</dbReference>